<comment type="caution">
    <text evidence="2">The sequence shown here is derived from an EMBL/GenBank/DDBJ whole genome shotgun (WGS) entry which is preliminary data.</text>
</comment>
<evidence type="ECO:0000313" key="3">
    <source>
        <dbReference type="Proteomes" id="UP000683417"/>
    </source>
</evidence>
<feature type="signal peptide" evidence="1">
    <location>
        <begin position="1"/>
        <end position="24"/>
    </location>
</feature>
<evidence type="ECO:0000256" key="1">
    <source>
        <dbReference type="SAM" id="SignalP"/>
    </source>
</evidence>
<dbReference type="EMBL" id="CAJHIT010000011">
    <property type="protein sequence ID" value="CAD6506576.1"/>
    <property type="molecule type" value="Genomic_DNA"/>
</dbReference>
<dbReference type="Proteomes" id="UP000683417">
    <property type="component" value="Unassembled WGS sequence"/>
</dbReference>
<reference evidence="2" key="1">
    <citation type="submission" date="2020-10" db="EMBL/GenBank/DDBJ databases">
        <authorList>
            <person name="Muller C M."/>
        </authorList>
    </citation>
    <scope>NUCLEOTIDE SEQUENCE</scope>
    <source>
        <strain evidence="2">THUN-12</strain>
    </source>
</reference>
<feature type="chain" id="PRO_5040906605" evidence="1">
    <location>
        <begin position="25"/>
        <end position="112"/>
    </location>
</feature>
<accession>A0A9W4DTR3</accession>
<protein>
    <submittedName>
        <fullName evidence="2">BgTH12-07802</fullName>
    </submittedName>
</protein>
<organism evidence="2 3">
    <name type="scientific">Blumeria graminis f. sp. triticale</name>
    <dbReference type="NCBI Taxonomy" id="1689686"/>
    <lineage>
        <taxon>Eukaryota</taxon>
        <taxon>Fungi</taxon>
        <taxon>Dikarya</taxon>
        <taxon>Ascomycota</taxon>
        <taxon>Pezizomycotina</taxon>
        <taxon>Leotiomycetes</taxon>
        <taxon>Erysiphales</taxon>
        <taxon>Erysiphaceae</taxon>
        <taxon>Blumeria</taxon>
    </lineage>
</organism>
<name>A0A9W4DTR3_BLUGR</name>
<evidence type="ECO:0000313" key="2">
    <source>
        <dbReference type="EMBL" id="CAD6506576.1"/>
    </source>
</evidence>
<sequence>MKFLSAVFPAAWAGILLLVPAVYADPHFDCGDFIGFTLSELTSRKGYDGFVTAEPGEPKGPNGEEYLSHRYRAMRSIIYTTSYLAQPINEYPYFRAFHRTTEVQEPFKFIEN</sequence>
<dbReference type="AlphaFoldDB" id="A0A9W4DTR3"/>
<gene>
    <name evidence="2" type="ORF">BGTH12_LOCUS7934</name>
</gene>
<keyword evidence="1" id="KW-0732">Signal</keyword>
<proteinExistence type="predicted"/>